<keyword evidence="3 6" id="KW-0238">DNA-binding</keyword>
<dbReference type="Proteomes" id="UP000035159">
    <property type="component" value="Chromosome"/>
</dbReference>
<dbReference type="Gene3D" id="1.10.150.20">
    <property type="entry name" value="5' to 3' exonuclease, C-terminal subdomain"/>
    <property type="match status" value="1"/>
</dbReference>
<dbReference type="GO" id="GO:0006310">
    <property type="term" value="P:DNA recombination"/>
    <property type="evidence" value="ECO:0007669"/>
    <property type="project" value="UniProtKB-UniRule"/>
</dbReference>
<feature type="region of interest" description="Domain II" evidence="6">
    <location>
        <begin position="65"/>
        <end position="142"/>
    </location>
</feature>
<dbReference type="GO" id="GO:0005524">
    <property type="term" value="F:ATP binding"/>
    <property type="evidence" value="ECO:0007669"/>
    <property type="project" value="InterPro"/>
</dbReference>
<dbReference type="GO" id="GO:0009378">
    <property type="term" value="F:four-way junction helicase activity"/>
    <property type="evidence" value="ECO:0007669"/>
    <property type="project" value="InterPro"/>
</dbReference>
<comment type="similarity">
    <text evidence="6">Belongs to the RuvA family.</text>
</comment>
<dbReference type="SUPFAM" id="SSF50249">
    <property type="entry name" value="Nucleic acid-binding proteins"/>
    <property type="match status" value="1"/>
</dbReference>
<keyword evidence="2 6" id="KW-0227">DNA damage</keyword>
<evidence type="ECO:0000256" key="2">
    <source>
        <dbReference type="ARBA" id="ARBA00022763"/>
    </source>
</evidence>
<dbReference type="Gene3D" id="2.40.50.140">
    <property type="entry name" value="Nucleic acid-binding proteins"/>
    <property type="match status" value="1"/>
</dbReference>
<feature type="region of interest" description="Domain III" evidence="6">
    <location>
        <begin position="148"/>
        <end position="193"/>
    </location>
</feature>
<keyword evidence="4 6" id="KW-0233">DNA recombination</keyword>
<feature type="domain" description="Helix-hairpin-helix DNA-binding motif class 1" evidence="7">
    <location>
        <begin position="108"/>
        <end position="127"/>
    </location>
</feature>
<proteinExistence type="inferred from homology"/>
<dbReference type="KEGG" id="kpf:IX53_02540"/>
<evidence type="ECO:0000256" key="1">
    <source>
        <dbReference type="ARBA" id="ARBA00022490"/>
    </source>
</evidence>
<evidence type="ECO:0000313" key="9">
    <source>
        <dbReference type="Proteomes" id="UP000035159"/>
    </source>
</evidence>
<dbReference type="InterPro" id="IPR012340">
    <property type="entry name" value="NA-bd_OB-fold"/>
</dbReference>
<name>A0A0G2ZBD6_9BACT</name>
<dbReference type="CDD" id="cd14332">
    <property type="entry name" value="UBA_RuvA_C"/>
    <property type="match status" value="1"/>
</dbReference>
<dbReference type="GO" id="GO:0006281">
    <property type="term" value="P:DNA repair"/>
    <property type="evidence" value="ECO:0007669"/>
    <property type="project" value="UniProtKB-UniRule"/>
</dbReference>
<dbReference type="SUPFAM" id="SSF46929">
    <property type="entry name" value="DNA helicase RuvA subunit, C-terminal domain"/>
    <property type="match status" value="1"/>
</dbReference>
<dbReference type="GO" id="GO:0000400">
    <property type="term" value="F:four-way junction DNA binding"/>
    <property type="evidence" value="ECO:0007669"/>
    <property type="project" value="UniProtKB-UniRule"/>
</dbReference>
<dbReference type="GO" id="GO:0005737">
    <property type="term" value="C:cytoplasm"/>
    <property type="evidence" value="ECO:0007669"/>
    <property type="project" value="UniProtKB-SubCell"/>
</dbReference>
<dbReference type="InterPro" id="IPR036267">
    <property type="entry name" value="RuvA_C_sf"/>
</dbReference>
<reference evidence="8 9" key="1">
    <citation type="submission" date="2015-04" db="EMBL/GenBank/DDBJ databases">
        <title>Complete Genome Sequence of Kosmotoga pacifica SLHLJ1.</title>
        <authorList>
            <person name="Jiang L.J."/>
            <person name="Shao Z.Z."/>
            <person name="Jebbar M."/>
        </authorList>
    </citation>
    <scope>NUCLEOTIDE SEQUENCE [LARGE SCALE GENOMIC DNA]</scope>
    <source>
        <strain evidence="8 9">SLHLJ1</strain>
    </source>
</reference>
<dbReference type="InterPro" id="IPR011114">
    <property type="entry name" value="RuvA_C"/>
</dbReference>
<keyword evidence="1 6" id="KW-0963">Cytoplasm</keyword>
<dbReference type="NCBIfam" id="TIGR00084">
    <property type="entry name" value="ruvA"/>
    <property type="match status" value="1"/>
</dbReference>
<evidence type="ECO:0000256" key="6">
    <source>
        <dbReference type="HAMAP-Rule" id="MF_00031"/>
    </source>
</evidence>
<evidence type="ECO:0000256" key="3">
    <source>
        <dbReference type="ARBA" id="ARBA00023125"/>
    </source>
</evidence>
<comment type="subunit">
    <text evidence="6">Homotetramer. Forms an RuvA(8)-RuvB(12)-Holliday junction (HJ) complex. HJ DNA is sandwiched between 2 RuvA tetramers; dsDNA enters through RuvA and exits via RuvB. An RuvB hexamer assembles on each DNA strand where it exits the tetramer. Each RuvB hexamer is contacted by two RuvA subunits (via domain III) on 2 adjacent RuvB subunits; this complex drives branch migration. In the full resolvosome a probable DNA-RuvA(4)-RuvB(12)-RuvC(2) complex forms which resolves the HJ.</text>
</comment>
<comment type="caution">
    <text evidence="6">Lacks conserved residue(s) required for the propagation of feature annotation.</text>
</comment>
<dbReference type="SMART" id="SM00278">
    <property type="entry name" value="HhH1"/>
    <property type="match status" value="2"/>
</dbReference>
<dbReference type="Gene3D" id="1.10.8.10">
    <property type="entry name" value="DNA helicase RuvA subunit, C-terminal domain"/>
    <property type="match status" value="1"/>
</dbReference>
<dbReference type="STRING" id="1330330.IX53_02540"/>
<dbReference type="PATRIC" id="fig|1330330.3.peg.516"/>
<dbReference type="Pfam" id="PF01330">
    <property type="entry name" value="RuvA_N"/>
    <property type="match status" value="1"/>
</dbReference>
<evidence type="ECO:0000256" key="5">
    <source>
        <dbReference type="ARBA" id="ARBA00023204"/>
    </source>
</evidence>
<dbReference type="SUPFAM" id="SSF47781">
    <property type="entry name" value="RuvA domain 2-like"/>
    <property type="match status" value="1"/>
</dbReference>
<dbReference type="EMBL" id="CP011232">
    <property type="protein sequence ID" value="AKI96884.1"/>
    <property type="molecule type" value="Genomic_DNA"/>
</dbReference>
<evidence type="ECO:0000313" key="8">
    <source>
        <dbReference type="EMBL" id="AKI96884.1"/>
    </source>
</evidence>
<dbReference type="GO" id="GO:0048476">
    <property type="term" value="C:Holliday junction resolvase complex"/>
    <property type="evidence" value="ECO:0007669"/>
    <property type="project" value="UniProtKB-UniRule"/>
</dbReference>
<dbReference type="InterPro" id="IPR010994">
    <property type="entry name" value="RuvA_2-like"/>
</dbReference>
<dbReference type="OrthoDB" id="5293449at2"/>
<comment type="subcellular location">
    <subcellularLocation>
        <location evidence="6">Cytoplasm</location>
    </subcellularLocation>
</comment>
<evidence type="ECO:0000256" key="4">
    <source>
        <dbReference type="ARBA" id="ARBA00023172"/>
    </source>
</evidence>
<keyword evidence="9" id="KW-1185">Reference proteome</keyword>
<organism evidence="8 9">
    <name type="scientific">Kosmotoga pacifica</name>
    <dbReference type="NCBI Taxonomy" id="1330330"/>
    <lineage>
        <taxon>Bacteria</taxon>
        <taxon>Thermotogati</taxon>
        <taxon>Thermotogota</taxon>
        <taxon>Thermotogae</taxon>
        <taxon>Kosmotogales</taxon>
        <taxon>Kosmotogaceae</taxon>
        <taxon>Kosmotoga</taxon>
    </lineage>
</organism>
<evidence type="ECO:0000259" key="7">
    <source>
        <dbReference type="SMART" id="SM00278"/>
    </source>
</evidence>
<feature type="domain" description="Helix-hairpin-helix DNA-binding motif class 1" evidence="7">
    <location>
        <begin position="73"/>
        <end position="92"/>
    </location>
</feature>
<dbReference type="AlphaFoldDB" id="A0A0G2ZBD6"/>
<comment type="domain">
    <text evidence="6">Has three domains with a flexible linker between the domains II and III and assumes an 'L' shape. Domain III is highly mobile and contacts RuvB.</text>
</comment>
<dbReference type="RefSeq" id="WP_047754019.1">
    <property type="nucleotide sequence ID" value="NZ_CAJUHA010000004.1"/>
</dbReference>
<dbReference type="InterPro" id="IPR003583">
    <property type="entry name" value="Hlx-hairpin-Hlx_DNA-bd_motif"/>
</dbReference>
<protein>
    <recommendedName>
        <fullName evidence="6">Holliday junction branch migration complex subunit RuvA</fullName>
    </recommendedName>
</protein>
<dbReference type="InterPro" id="IPR013849">
    <property type="entry name" value="DNA_helicase_Holl-junc_RuvA_I"/>
</dbReference>
<dbReference type="InterPro" id="IPR000085">
    <property type="entry name" value="RuvA"/>
</dbReference>
<keyword evidence="5 6" id="KW-0234">DNA repair</keyword>
<dbReference type="GO" id="GO:0009379">
    <property type="term" value="C:Holliday junction helicase complex"/>
    <property type="evidence" value="ECO:0007669"/>
    <property type="project" value="InterPro"/>
</dbReference>
<dbReference type="Pfam" id="PF07499">
    <property type="entry name" value="RuvA_C"/>
    <property type="match status" value="1"/>
</dbReference>
<feature type="region of interest" description="Domain I" evidence="6">
    <location>
        <begin position="1"/>
        <end position="64"/>
    </location>
</feature>
<sequence length="193" mass="21386">MLEGLEGTVVKIRENYILVKSGPFTFGMNCSISTTERLKVGEHYNFNTYLAFYQDRAPELYGFVSTEELEVFSALIKANKIGPRLALKILSGTTPDKLKALIASRNIEGLSNLPGLGKKTAERLIAEIGHLFENEKIGESLASNDSRVDDALNALVSLGFDRRISSRVLSDILKVTPDIEVNELIKEALKKIR</sequence>
<comment type="function">
    <text evidence="6">The RuvA-RuvB-RuvC complex processes Holliday junction (HJ) DNA during genetic recombination and DNA repair, while the RuvA-RuvB complex plays an important role in the rescue of blocked DNA replication forks via replication fork reversal (RFR). RuvA specifically binds to HJ cruciform DNA, conferring on it an open structure. The RuvB hexamer acts as an ATP-dependent pump, pulling dsDNA into and through the RuvAB complex. HJ branch migration allows RuvC to scan DNA until it finds its consensus sequence, where it cleaves and resolves the cruciform DNA.</text>
</comment>
<dbReference type="Pfam" id="PF14520">
    <property type="entry name" value="HHH_5"/>
    <property type="match status" value="1"/>
</dbReference>
<accession>A0A0G2ZBD6</accession>
<gene>
    <name evidence="6" type="primary">ruvA</name>
    <name evidence="8" type="ORF">IX53_02540</name>
</gene>
<dbReference type="HAMAP" id="MF_00031">
    <property type="entry name" value="DNA_HJ_migration_RuvA"/>
    <property type="match status" value="1"/>
</dbReference>